<name>A0A7S4APH1_9STRA</name>
<dbReference type="GO" id="GO:0090730">
    <property type="term" value="C:Las1 complex"/>
    <property type="evidence" value="ECO:0007669"/>
    <property type="project" value="InterPro"/>
</dbReference>
<dbReference type="PANTHER" id="PTHR15002:SF0">
    <property type="entry name" value="RIBOSOMAL BIOGENESIS PROTEIN LAS1L"/>
    <property type="match status" value="1"/>
</dbReference>
<dbReference type="GO" id="GO:0000460">
    <property type="term" value="P:maturation of 5.8S rRNA"/>
    <property type="evidence" value="ECO:0007669"/>
    <property type="project" value="TreeGrafter"/>
</dbReference>
<feature type="region of interest" description="Disordered" evidence="1">
    <location>
        <begin position="749"/>
        <end position="783"/>
    </location>
</feature>
<organism evidence="2">
    <name type="scientific">Pseudo-nitzschia australis</name>
    <dbReference type="NCBI Taxonomy" id="44445"/>
    <lineage>
        <taxon>Eukaryota</taxon>
        <taxon>Sar</taxon>
        <taxon>Stramenopiles</taxon>
        <taxon>Ochrophyta</taxon>
        <taxon>Bacillariophyta</taxon>
        <taxon>Bacillariophyceae</taxon>
        <taxon>Bacillariophycidae</taxon>
        <taxon>Bacillariales</taxon>
        <taxon>Bacillariaceae</taxon>
        <taxon>Pseudo-nitzschia</taxon>
    </lineage>
</organism>
<feature type="compositionally biased region" description="Polar residues" evidence="1">
    <location>
        <begin position="334"/>
        <end position="351"/>
    </location>
</feature>
<feature type="compositionally biased region" description="Basic and acidic residues" evidence="1">
    <location>
        <begin position="750"/>
        <end position="760"/>
    </location>
</feature>
<evidence type="ECO:0000256" key="1">
    <source>
        <dbReference type="SAM" id="MobiDB-lite"/>
    </source>
</evidence>
<feature type="region of interest" description="Disordered" evidence="1">
    <location>
        <begin position="82"/>
        <end position="108"/>
    </location>
</feature>
<dbReference type="GO" id="GO:0004519">
    <property type="term" value="F:endonuclease activity"/>
    <property type="evidence" value="ECO:0007669"/>
    <property type="project" value="InterPro"/>
</dbReference>
<feature type="region of interest" description="Disordered" evidence="1">
    <location>
        <begin position="334"/>
        <end position="403"/>
    </location>
</feature>
<dbReference type="AlphaFoldDB" id="A0A7S4APH1"/>
<feature type="compositionally biased region" description="Basic residues" evidence="1">
    <location>
        <begin position="435"/>
        <end position="457"/>
    </location>
</feature>
<feature type="region of interest" description="Disordered" evidence="1">
    <location>
        <begin position="1"/>
        <end position="24"/>
    </location>
</feature>
<dbReference type="InterPro" id="IPR007174">
    <property type="entry name" value="Las1"/>
</dbReference>
<dbReference type="Pfam" id="PF04031">
    <property type="entry name" value="Las1"/>
    <property type="match status" value="1"/>
</dbReference>
<accession>A0A7S4APH1</accession>
<dbReference type="PANTHER" id="PTHR15002">
    <property type="entry name" value="RIBOSOMAL BIOGENESIS PROTEIN LAS1L"/>
    <property type="match status" value="1"/>
</dbReference>
<feature type="region of interest" description="Disordered" evidence="1">
    <location>
        <begin position="435"/>
        <end position="461"/>
    </location>
</feature>
<gene>
    <name evidence="2" type="ORF">PAUS00366_LOCUS15454</name>
</gene>
<proteinExistence type="predicted"/>
<protein>
    <submittedName>
        <fullName evidence="2">Uncharacterized protein</fullName>
    </submittedName>
</protein>
<evidence type="ECO:0000313" key="2">
    <source>
        <dbReference type="EMBL" id="CAE0722698.1"/>
    </source>
</evidence>
<dbReference type="GO" id="GO:0030687">
    <property type="term" value="C:preribosome, large subunit precursor"/>
    <property type="evidence" value="ECO:0007669"/>
    <property type="project" value="TreeGrafter"/>
</dbReference>
<reference evidence="2" key="1">
    <citation type="submission" date="2021-01" db="EMBL/GenBank/DDBJ databases">
        <authorList>
            <person name="Corre E."/>
            <person name="Pelletier E."/>
            <person name="Niang G."/>
            <person name="Scheremetjew M."/>
            <person name="Finn R."/>
            <person name="Kale V."/>
            <person name="Holt S."/>
            <person name="Cochrane G."/>
            <person name="Meng A."/>
            <person name="Brown T."/>
            <person name="Cohen L."/>
        </authorList>
    </citation>
    <scope>NUCLEOTIDE SEQUENCE</scope>
    <source>
        <strain evidence="2">10249 10 AB</strain>
    </source>
</reference>
<sequence>MSYYGPASQLSSKKENGANNSRLQFPQYDYSKDCEQSYTPMDRAGHFNRLNKRLRKTVRIVPWRDEWELREVGMALLSVLEHNDNDTNNDPTQQWNDTQQELPPPPPTTEMCPEEAFAMISVWKSRLSSQDGLPHAIDSTAALAQVYRRDSQRRIQRQRLSMMTAPNNNNNGVSVMELRLSYSASIVRCINGFADSLQQQRAMAASVSSLCGQLGIPSWLVDTRHESSHNALPNLEVLRLSASTLLEFMKIEFWIPRCIKSNTNDDNERSTTSMDSAAAGLSISVESEAHTHGGGNPLNVVQNNSSGERGTNDRSPIDCLVRYKACASAWATTRTTGADNNGTKTKGGNSATPPTRRKRKKKTQVAPPKTTILPYDPLFGEVALSSSDDDGGGDGDDVKDVMDDDLNLDKPVVNSFWGSSVGTNTNRYLLLDISKKRKNKGKEKKKPIQNNPKKRKGEKSPNDCAKLFVQSVSSPQKGYAIAIQYLVWGGIGGAPIGRGVLIPGSEIAFPATPQGVSNCWQRYSPLVHVVSRTWPGFAACMITHLVDCVISIEDSSSVYDKDNRQFIQRQELDVGSIRKLFFLYAWIRLILSQRFVAALDRTFSVKNTTTKNTNPLDLPLAQSDHLESLGYPLNSLLDRCRRCNDYNHIVSNDKNSLKSQSSFTTNSESMGTSRDIIHNLETILGAKMTQSFGYSDNSVVLQNTNNTSEPSLLRNEPKIDDGVTTQIDIKKSAGAMSLDEMEAMLLSEDNGSKDQEDESKGAITEASMETAEEETQALPTKRRPAWVRCRRWDACAIGTLPGFPS</sequence>
<feature type="compositionally biased region" description="Polar residues" evidence="1">
    <location>
        <begin position="299"/>
        <end position="309"/>
    </location>
</feature>
<feature type="compositionally biased region" description="Low complexity" evidence="1">
    <location>
        <begin position="86"/>
        <end position="101"/>
    </location>
</feature>
<feature type="region of interest" description="Disordered" evidence="1">
    <location>
        <begin position="288"/>
        <end position="314"/>
    </location>
</feature>
<dbReference type="EMBL" id="HBIX01022079">
    <property type="protein sequence ID" value="CAE0722698.1"/>
    <property type="molecule type" value="Transcribed_RNA"/>
</dbReference>
<dbReference type="GO" id="GO:0000470">
    <property type="term" value="P:maturation of LSU-rRNA"/>
    <property type="evidence" value="ECO:0007669"/>
    <property type="project" value="TreeGrafter"/>
</dbReference>